<dbReference type="InterPro" id="IPR036754">
    <property type="entry name" value="YbaK/aa-tRNA-synt-asso_dom_sf"/>
</dbReference>
<dbReference type="FunFam" id="3.30.930.10:FF:000070">
    <property type="entry name" value="Proline--tRNA ligase"/>
    <property type="match status" value="1"/>
</dbReference>
<evidence type="ECO:0000256" key="8">
    <source>
        <dbReference type="ARBA" id="ARBA00023146"/>
    </source>
</evidence>
<dbReference type="SUPFAM" id="SSF52954">
    <property type="entry name" value="Class II aaRS ABD-related"/>
    <property type="match status" value="1"/>
</dbReference>
<dbReference type="FunFam" id="3.30.930.10:FF:000065">
    <property type="entry name" value="Proline--tRNA ligase"/>
    <property type="match status" value="1"/>
</dbReference>
<dbReference type="GO" id="GO:0002161">
    <property type="term" value="F:aminoacyl-tRNA deacylase activity"/>
    <property type="evidence" value="ECO:0007669"/>
    <property type="project" value="InterPro"/>
</dbReference>
<evidence type="ECO:0000256" key="7">
    <source>
        <dbReference type="ARBA" id="ARBA00022917"/>
    </source>
</evidence>
<dbReference type="AlphaFoldDB" id="A0A930VQ17"/>
<dbReference type="GO" id="GO:0004827">
    <property type="term" value="F:proline-tRNA ligase activity"/>
    <property type="evidence" value="ECO:0007669"/>
    <property type="project" value="UniProtKB-UniRule"/>
</dbReference>
<dbReference type="PANTHER" id="PTHR42753">
    <property type="entry name" value="MITOCHONDRIAL RIBOSOME PROTEIN L39/PROLYL-TRNA LIGASE FAMILY MEMBER"/>
    <property type="match status" value="1"/>
</dbReference>
<comment type="subcellular location">
    <subcellularLocation>
        <location evidence="1 12">Cytoplasm</location>
    </subcellularLocation>
</comment>
<name>A0A930VQ17_9ACTN</name>
<gene>
    <name evidence="12" type="primary">proS</name>
    <name evidence="14" type="ORF">ISU10_14245</name>
</gene>
<comment type="similarity">
    <text evidence="11 12">Belongs to the class-II aminoacyl-tRNA synthetase family. ProS type 1 subfamily.</text>
</comment>
<dbReference type="Gene3D" id="3.30.930.10">
    <property type="entry name" value="Bira Bifunctional Protein, Domain 2"/>
    <property type="match status" value="2"/>
</dbReference>
<evidence type="ECO:0000256" key="9">
    <source>
        <dbReference type="ARBA" id="ARBA00047671"/>
    </source>
</evidence>
<evidence type="ECO:0000256" key="3">
    <source>
        <dbReference type="ARBA" id="ARBA00022490"/>
    </source>
</evidence>
<accession>A0A930VQ17</accession>
<dbReference type="InterPro" id="IPR033730">
    <property type="entry name" value="ProRS_core_prok"/>
</dbReference>
<dbReference type="EMBL" id="JADKPO010000018">
    <property type="protein sequence ID" value="MBF4768923.1"/>
    <property type="molecule type" value="Genomic_DNA"/>
</dbReference>
<evidence type="ECO:0000256" key="4">
    <source>
        <dbReference type="ARBA" id="ARBA00022598"/>
    </source>
</evidence>
<proteinExistence type="inferred from homology"/>
<keyword evidence="5 12" id="KW-0547">Nucleotide-binding</keyword>
<dbReference type="PRINTS" id="PR01046">
    <property type="entry name" value="TRNASYNTHPRO"/>
</dbReference>
<organism evidence="14 15">
    <name type="scientific">Nocardioides agariphilus</name>
    <dbReference type="NCBI Taxonomy" id="433664"/>
    <lineage>
        <taxon>Bacteria</taxon>
        <taxon>Bacillati</taxon>
        <taxon>Actinomycetota</taxon>
        <taxon>Actinomycetes</taxon>
        <taxon>Propionibacteriales</taxon>
        <taxon>Nocardioidaceae</taxon>
        <taxon>Nocardioides</taxon>
    </lineage>
</organism>
<dbReference type="Gene3D" id="3.90.960.10">
    <property type="entry name" value="YbaK/aminoacyl-tRNA synthetase-associated domain"/>
    <property type="match status" value="1"/>
</dbReference>
<dbReference type="GO" id="GO:0005829">
    <property type="term" value="C:cytosol"/>
    <property type="evidence" value="ECO:0007669"/>
    <property type="project" value="TreeGrafter"/>
</dbReference>
<evidence type="ECO:0000313" key="15">
    <source>
        <dbReference type="Proteomes" id="UP000660668"/>
    </source>
</evidence>
<dbReference type="Gene3D" id="3.40.50.800">
    <property type="entry name" value="Anticodon-binding domain"/>
    <property type="match status" value="1"/>
</dbReference>
<evidence type="ECO:0000313" key="14">
    <source>
        <dbReference type="EMBL" id="MBF4768923.1"/>
    </source>
</evidence>
<dbReference type="SUPFAM" id="SSF55681">
    <property type="entry name" value="Class II aaRS and biotin synthetases"/>
    <property type="match status" value="1"/>
</dbReference>
<dbReference type="HAMAP" id="MF_01569">
    <property type="entry name" value="Pro_tRNA_synth_type1"/>
    <property type="match status" value="1"/>
</dbReference>
<comment type="catalytic activity">
    <reaction evidence="9 12">
        <text>tRNA(Pro) + L-proline + ATP = L-prolyl-tRNA(Pro) + AMP + diphosphate</text>
        <dbReference type="Rhea" id="RHEA:14305"/>
        <dbReference type="Rhea" id="RHEA-COMP:9700"/>
        <dbReference type="Rhea" id="RHEA-COMP:9702"/>
        <dbReference type="ChEBI" id="CHEBI:30616"/>
        <dbReference type="ChEBI" id="CHEBI:33019"/>
        <dbReference type="ChEBI" id="CHEBI:60039"/>
        <dbReference type="ChEBI" id="CHEBI:78442"/>
        <dbReference type="ChEBI" id="CHEBI:78532"/>
        <dbReference type="ChEBI" id="CHEBI:456215"/>
        <dbReference type="EC" id="6.1.1.15"/>
    </reaction>
</comment>
<dbReference type="EC" id="6.1.1.15" evidence="12"/>
<dbReference type="InterPro" id="IPR002314">
    <property type="entry name" value="aa-tRNA-synt_IIb"/>
</dbReference>
<evidence type="ECO:0000256" key="6">
    <source>
        <dbReference type="ARBA" id="ARBA00022840"/>
    </source>
</evidence>
<dbReference type="Proteomes" id="UP000660668">
    <property type="component" value="Unassembled WGS sequence"/>
</dbReference>
<reference evidence="14" key="1">
    <citation type="submission" date="2020-11" db="EMBL/GenBank/DDBJ databases">
        <title>Nocardioides cynanchi sp. nov., isolated from soil of rhizosphere of Cynanchum wilfordii.</title>
        <authorList>
            <person name="Lee J.-S."/>
            <person name="Suh M.K."/>
            <person name="Kim J.-S."/>
        </authorList>
    </citation>
    <scope>NUCLEOTIDE SEQUENCE</scope>
    <source>
        <strain evidence="14">KCTC 19276</strain>
    </source>
</reference>
<sequence length="592" mass="64754">MNRGKILRLSSLFVRTLREDPADAEVPSHRLLVRAGYIRRNAPGIYTWLPLGLRVLRKIENIVRDEMDAIGAQELLFPALLPRDPYEATNRWTEYGDGIFRLQDRKGADYLLGPTHEEMFTLVVKDLYSSYKDLPLWIYQIQNKYRDEARPRAGILRGREFVMKDSYSFDIDDAGLDRSYQAHRDAYTRIFDRLGFDYVIVKAEAGAMGGSKSEEFLAKADVGEDTYVRCNTCDYAANVEAVDSLAPSPIAYDDAPAAHAELTPDTPTIETLVDHLNERYPRDDRPWHAGDTLKNVVFSVRHPDGTTEALAIGLPGDREVDAKRLESKLGEGVTFEPFGEDDFAARPSLVKGYIGPGSLGEEKPAGVRLLLDPRVVEGTRWVTGADVAGSHVLDLVAGRDFHGDGFIDVADVRDGDPCPNGDGGMLESARGIEMGHVFQLGRKYAEALGLQVLDENGKLVTVTMGSYGIGPSRAVAAIAENTLDELGLCWPREVAPADIHIVATGKDEAVFAAAEQLSQELSARGLTVMYDDRKASPGVKFKDAELIGVPTIVTVGRGLADGVVEVKDRASGERTDVPVGEAAEHLVGLVTG</sequence>
<dbReference type="RefSeq" id="WP_194697066.1">
    <property type="nucleotide sequence ID" value="NZ_JADKPO010000018.1"/>
</dbReference>
<dbReference type="InterPro" id="IPR036621">
    <property type="entry name" value="Anticodon-bd_dom_sf"/>
</dbReference>
<dbReference type="InterPro" id="IPR004500">
    <property type="entry name" value="Pro-tRNA-synth_IIa_bac-type"/>
</dbReference>
<comment type="subunit">
    <text evidence="2 12">Homodimer.</text>
</comment>
<keyword evidence="8 12" id="KW-0030">Aminoacyl-tRNA synthetase</keyword>
<keyword evidence="6 12" id="KW-0067">ATP-binding</keyword>
<keyword evidence="7 12" id="KW-0648">Protein biosynthesis</keyword>
<dbReference type="PROSITE" id="PS50862">
    <property type="entry name" value="AA_TRNA_LIGASE_II"/>
    <property type="match status" value="1"/>
</dbReference>
<dbReference type="InterPro" id="IPR007214">
    <property type="entry name" value="YbaK/aa-tRNA-synth-assoc-dom"/>
</dbReference>
<dbReference type="Pfam" id="PF00587">
    <property type="entry name" value="tRNA-synt_2b"/>
    <property type="match status" value="1"/>
</dbReference>
<evidence type="ECO:0000256" key="2">
    <source>
        <dbReference type="ARBA" id="ARBA00011738"/>
    </source>
</evidence>
<dbReference type="Pfam" id="PF04073">
    <property type="entry name" value="tRNA_edit"/>
    <property type="match status" value="1"/>
</dbReference>
<comment type="function">
    <text evidence="10 12">Catalyzes the attachment of proline to tRNA(Pro) in a two-step reaction: proline is first activated by ATP to form Pro-AMP and then transferred to the acceptor end of tRNA(Pro). As ProRS can inadvertently accommodate and process non-cognate amino acids such as alanine and cysteine, to avoid such errors it has two additional distinct editing activities against alanine. One activity is designated as 'pretransfer' editing and involves the tRNA(Pro)-independent hydrolysis of activated Ala-AMP. The other activity is designated 'posttransfer' editing and involves deacylation of mischarged Ala-tRNA(Pro). The misacylated Cys-tRNA(Pro) is not edited by ProRS.</text>
</comment>
<keyword evidence="4 12" id="KW-0436">Ligase</keyword>
<evidence type="ECO:0000256" key="5">
    <source>
        <dbReference type="ARBA" id="ARBA00022741"/>
    </source>
</evidence>
<dbReference type="InterPro" id="IPR045864">
    <property type="entry name" value="aa-tRNA-synth_II/BPL/LPL"/>
</dbReference>
<dbReference type="NCBIfam" id="NF006625">
    <property type="entry name" value="PRK09194.1"/>
    <property type="match status" value="1"/>
</dbReference>
<dbReference type="Pfam" id="PF03129">
    <property type="entry name" value="HGTP_anticodon"/>
    <property type="match status" value="1"/>
</dbReference>
<dbReference type="InterPro" id="IPR044140">
    <property type="entry name" value="ProRS_anticodon_short"/>
</dbReference>
<evidence type="ECO:0000259" key="13">
    <source>
        <dbReference type="PROSITE" id="PS50862"/>
    </source>
</evidence>
<dbReference type="GO" id="GO:0005524">
    <property type="term" value="F:ATP binding"/>
    <property type="evidence" value="ECO:0007669"/>
    <property type="project" value="UniProtKB-UniRule"/>
</dbReference>
<dbReference type="SUPFAM" id="SSF55826">
    <property type="entry name" value="YbaK/ProRS associated domain"/>
    <property type="match status" value="1"/>
</dbReference>
<feature type="domain" description="Aminoacyl-transfer RNA synthetases class-II family profile" evidence="13">
    <location>
        <begin position="44"/>
        <end position="491"/>
    </location>
</feature>
<keyword evidence="3 12" id="KW-0963">Cytoplasm</keyword>
<evidence type="ECO:0000256" key="11">
    <source>
        <dbReference type="ARBA" id="ARBA00060755"/>
    </source>
</evidence>
<evidence type="ECO:0000256" key="12">
    <source>
        <dbReference type="HAMAP-Rule" id="MF_01569"/>
    </source>
</evidence>
<dbReference type="NCBIfam" id="TIGR00409">
    <property type="entry name" value="proS_fam_II"/>
    <property type="match status" value="1"/>
</dbReference>
<evidence type="ECO:0000256" key="1">
    <source>
        <dbReference type="ARBA" id="ARBA00004496"/>
    </source>
</evidence>
<dbReference type="InterPro" id="IPR006195">
    <property type="entry name" value="aa-tRNA-synth_II"/>
</dbReference>
<keyword evidence="15" id="KW-1185">Reference proteome</keyword>
<dbReference type="GO" id="GO:0006433">
    <property type="term" value="P:prolyl-tRNA aminoacylation"/>
    <property type="evidence" value="ECO:0007669"/>
    <property type="project" value="UniProtKB-UniRule"/>
</dbReference>
<dbReference type="InterPro" id="IPR002316">
    <property type="entry name" value="Pro-tRNA-ligase_IIa"/>
</dbReference>
<dbReference type="InterPro" id="IPR004154">
    <property type="entry name" value="Anticodon-bd"/>
</dbReference>
<dbReference type="PANTHER" id="PTHR42753:SF2">
    <property type="entry name" value="PROLINE--TRNA LIGASE"/>
    <property type="match status" value="1"/>
</dbReference>
<dbReference type="CDD" id="cd00861">
    <property type="entry name" value="ProRS_anticodon_short"/>
    <property type="match status" value="1"/>
</dbReference>
<dbReference type="InterPro" id="IPR050062">
    <property type="entry name" value="Pro-tRNA_synthetase"/>
</dbReference>
<dbReference type="InterPro" id="IPR023717">
    <property type="entry name" value="Pro-tRNA-Synthase_IIa_type1"/>
</dbReference>
<protein>
    <recommendedName>
        <fullName evidence="12">Proline--tRNA ligase</fullName>
        <ecNumber evidence="12">6.1.1.15</ecNumber>
    </recommendedName>
    <alternativeName>
        <fullName evidence="12">Prolyl-tRNA synthetase</fullName>
        <shortName evidence="12">ProRS</shortName>
    </alternativeName>
</protein>
<comment type="domain">
    <text evidence="12">Consists of three domains: the N-terminal catalytic domain, the editing domain and the C-terminal anticodon-binding domain.</text>
</comment>
<comment type="caution">
    <text evidence="14">The sequence shown here is derived from an EMBL/GenBank/DDBJ whole genome shotgun (WGS) entry which is preliminary data.</text>
</comment>
<evidence type="ECO:0000256" key="10">
    <source>
        <dbReference type="ARBA" id="ARBA00053664"/>
    </source>
</evidence>
<dbReference type="CDD" id="cd00779">
    <property type="entry name" value="ProRS_core_prok"/>
    <property type="match status" value="1"/>
</dbReference>